<comment type="caution">
    <text evidence="1">The sequence shown here is derived from an EMBL/GenBank/DDBJ whole genome shotgun (WGS) entry which is preliminary data.</text>
</comment>
<gene>
    <name evidence="1" type="ORF">MLD38_039824</name>
</gene>
<name>A0ACB9L3S2_9MYRT</name>
<sequence length="560" mass="63009">MAKVAFTILWSVLVVVISGTQPFAHTSRYNCSSNQTSGALDSTYQADLRVLLASLVSSAAEGHPYHYSSVGSKGGTPVYGSFLCRGDTRMADCRDCVEMASGWIAQLCPKSRVSIIYFDNCMLRYADHEFYSIVEKYPLMYSYNEDDVAEPDKFNKLLRMTIDRLISELNQSGVLYLHSEAAFMFKETLYLFAQCTPDLSDTSCADCLRSVAQHLDNMETARTGGRVLLPNCFMRYEIYPFYDLNLEGTCICLHNFPFVVSNQLQESWKIPRRGEKKIIYIGQTGRNGGNHVAIYPLPAVKRQIPELDSLQFQLAVIEEATGNFSDENKLGEGGFGPVYKGTLPDGQEIAAKRLSRFSGQGAEELKNEVESVAKLQHRNLVRLLGYSMERDEAILVYEYVLNGSLDRLLFGQGLPRILDWTVRHKIVLGVARGLLYLHEDSRLRVIHRDIKASNILLDADMNPKISDFGMARIFRADQTQAKTNRIVGTIGYLPPEYMSFGEFSVKSDVFSFGILVLEIITGKKNNRLWSLEWDDSLLGYVSVIARLAQISCMSHECSKD</sequence>
<dbReference type="Proteomes" id="UP001057402">
    <property type="component" value="Chromosome 12"/>
</dbReference>
<proteinExistence type="predicted"/>
<keyword evidence="2" id="KW-1185">Reference proteome</keyword>
<accession>A0ACB9L3S2</accession>
<dbReference type="EMBL" id="CM042891">
    <property type="protein sequence ID" value="KAI4304292.1"/>
    <property type="molecule type" value="Genomic_DNA"/>
</dbReference>
<reference evidence="2" key="1">
    <citation type="journal article" date="2023" name="Front. Plant Sci.">
        <title>Chromosomal-level genome assembly of Melastoma candidum provides insights into trichome evolution.</title>
        <authorList>
            <person name="Zhong Y."/>
            <person name="Wu W."/>
            <person name="Sun C."/>
            <person name="Zou P."/>
            <person name="Liu Y."/>
            <person name="Dai S."/>
            <person name="Zhou R."/>
        </authorList>
    </citation>
    <scope>NUCLEOTIDE SEQUENCE [LARGE SCALE GENOMIC DNA]</scope>
</reference>
<evidence type="ECO:0000313" key="1">
    <source>
        <dbReference type="EMBL" id="KAI4304292.1"/>
    </source>
</evidence>
<organism evidence="1 2">
    <name type="scientific">Melastoma candidum</name>
    <dbReference type="NCBI Taxonomy" id="119954"/>
    <lineage>
        <taxon>Eukaryota</taxon>
        <taxon>Viridiplantae</taxon>
        <taxon>Streptophyta</taxon>
        <taxon>Embryophyta</taxon>
        <taxon>Tracheophyta</taxon>
        <taxon>Spermatophyta</taxon>
        <taxon>Magnoliopsida</taxon>
        <taxon>eudicotyledons</taxon>
        <taxon>Gunneridae</taxon>
        <taxon>Pentapetalae</taxon>
        <taxon>rosids</taxon>
        <taxon>malvids</taxon>
        <taxon>Myrtales</taxon>
        <taxon>Melastomataceae</taxon>
        <taxon>Melastomatoideae</taxon>
        <taxon>Melastomateae</taxon>
        <taxon>Melastoma</taxon>
    </lineage>
</organism>
<protein>
    <submittedName>
        <fullName evidence="1">Uncharacterized protein</fullName>
    </submittedName>
</protein>
<evidence type="ECO:0000313" key="2">
    <source>
        <dbReference type="Proteomes" id="UP001057402"/>
    </source>
</evidence>